<dbReference type="AlphaFoldDB" id="W9I1D3"/>
<feature type="compositionally biased region" description="Basic and acidic residues" evidence="1">
    <location>
        <begin position="31"/>
        <end position="50"/>
    </location>
</feature>
<name>W9I1D3_FUSOX</name>
<accession>W9I1D3</accession>
<dbReference type="HOGENOM" id="CLU_3125058_0_0_1"/>
<proteinExistence type="predicted"/>
<feature type="region of interest" description="Disordered" evidence="1">
    <location>
        <begin position="15"/>
        <end position="50"/>
    </location>
</feature>
<protein>
    <submittedName>
        <fullName evidence="2">Uncharacterized protein</fullName>
    </submittedName>
</protein>
<sequence length="50" mass="5316">MNLYQSQGDQHGFVLRTAISGGPGPGPGETNKGEDTIHINPLDIERVLKG</sequence>
<gene>
    <name evidence="2" type="ORF">FOYG_11349</name>
</gene>
<dbReference type="Proteomes" id="UP000030753">
    <property type="component" value="Unassembled WGS sequence"/>
</dbReference>
<reference evidence="2 3" key="1">
    <citation type="submission" date="2011-06" db="EMBL/GenBank/DDBJ databases">
        <title>The Genome Sequence of Fusarium oxysporum FOSC 3-a.</title>
        <authorList>
            <consortium name="The Broad Institute Genome Sequencing Platform"/>
            <person name="Ma L.-J."/>
            <person name="Gale L.R."/>
            <person name="Schwartz D.C."/>
            <person name="Zhou S."/>
            <person name="Corby-Kistler H."/>
            <person name="Young S.K."/>
            <person name="Zeng Q."/>
            <person name="Gargeya S."/>
            <person name="Fitzgerald M."/>
            <person name="Haas B."/>
            <person name="Abouelleil A."/>
            <person name="Alvarado L."/>
            <person name="Arachchi H.M."/>
            <person name="Berlin A."/>
            <person name="Brown A."/>
            <person name="Chapman S.B."/>
            <person name="Chen Z."/>
            <person name="Dunbar C."/>
            <person name="Freedman E."/>
            <person name="Gearin G."/>
            <person name="Gellesch M."/>
            <person name="Goldberg J."/>
            <person name="Griggs A."/>
            <person name="Gujja S."/>
            <person name="Heiman D."/>
            <person name="Howarth C."/>
            <person name="Larson L."/>
            <person name="Lui A."/>
            <person name="MacDonald P.J.P."/>
            <person name="Mehta T."/>
            <person name="Montmayeur A."/>
            <person name="Murphy C."/>
            <person name="Neiman D."/>
            <person name="Pearson M."/>
            <person name="Priest M."/>
            <person name="Roberts A."/>
            <person name="Saif S."/>
            <person name="Shea T."/>
            <person name="Shenoy N."/>
            <person name="Sisk P."/>
            <person name="Stolte C."/>
            <person name="Sykes S."/>
            <person name="Wortman J."/>
            <person name="Nusbaum C."/>
            <person name="Birren B."/>
        </authorList>
    </citation>
    <scope>NUCLEOTIDE SEQUENCE [LARGE SCALE GENOMIC DNA]</scope>
    <source>
        <strain evidence="3">FOSC 3-a</strain>
    </source>
</reference>
<dbReference type="EMBL" id="JH717845">
    <property type="protein sequence ID" value="EWY87080.1"/>
    <property type="molecule type" value="Genomic_DNA"/>
</dbReference>
<organism evidence="2 3">
    <name type="scientific">Fusarium oxysporum NRRL 32931</name>
    <dbReference type="NCBI Taxonomy" id="660029"/>
    <lineage>
        <taxon>Eukaryota</taxon>
        <taxon>Fungi</taxon>
        <taxon>Dikarya</taxon>
        <taxon>Ascomycota</taxon>
        <taxon>Pezizomycotina</taxon>
        <taxon>Sordariomycetes</taxon>
        <taxon>Hypocreomycetidae</taxon>
        <taxon>Hypocreales</taxon>
        <taxon>Nectriaceae</taxon>
        <taxon>Fusarium</taxon>
        <taxon>Fusarium oxysporum species complex</taxon>
    </lineage>
</organism>
<dbReference type="OrthoDB" id="10275786at2759"/>
<evidence type="ECO:0000313" key="3">
    <source>
        <dbReference type="Proteomes" id="UP000030753"/>
    </source>
</evidence>
<evidence type="ECO:0000313" key="2">
    <source>
        <dbReference type="EMBL" id="EWY87080.1"/>
    </source>
</evidence>
<evidence type="ECO:0000256" key="1">
    <source>
        <dbReference type="SAM" id="MobiDB-lite"/>
    </source>
</evidence>